<feature type="transmembrane region" description="Helical" evidence="1">
    <location>
        <begin position="41"/>
        <end position="63"/>
    </location>
</feature>
<dbReference type="InterPro" id="IPR047589">
    <property type="entry name" value="DUF11_rpt"/>
</dbReference>
<accession>A0A1F7W6Z5</accession>
<reference evidence="3 4" key="1">
    <citation type="journal article" date="2016" name="Nat. Commun.">
        <title>Thousands of microbial genomes shed light on interconnected biogeochemical processes in an aquifer system.</title>
        <authorList>
            <person name="Anantharaman K."/>
            <person name="Brown C.T."/>
            <person name="Hug L.A."/>
            <person name="Sharon I."/>
            <person name="Castelle C.J."/>
            <person name="Probst A.J."/>
            <person name="Thomas B.C."/>
            <person name="Singh A."/>
            <person name="Wilkins M.J."/>
            <person name="Karaoz U."/>
            <person name="Brodie E.L."/>
            <person name="Williams K.H."/>
            <person name="Hubbard S.S."/>
            <person name="Banfield J.F."/>
        </authorList>
    </citation>
    <scope>NUCLEOTIDE SEQUENCE [LARGE SCALE GENOMIC DNA]</scope>
</reference>
<dbReference type="Pfam" id="PF01345">
    <property type="entry name" value="DUF11"/>
    <property type="match status" value="1"/>
</dbReference>
<dbReference type="EMBL" id="MGFE01000019">
    <property type="protein sequence ID" value="OGL98562.1"/>
    <property type="molecule type" value="Genomic_DNA"/>
</dbReference>
<feature type="domain" description="DUF11" evidence="2">
    <location>
        <begin position="202"/>
        <end position="274"/>
    </location>
</feature>
<dbReference type="AlphaFoldDB" id="A0A1F7W6Z5"/>
<keyword evidence="1" id="KW-0472">Membrane</keyword>
<protein>
    <recommendedName>
        <fullName evidence="2">DUF11 domain-containing protein</fullName>
    </recommendedName>
</protein>
<evidence type="ECO:0000313" key="3">
    <source>
        <dbReference type="EMBL" id="OGL98562.1"/>
    </source>
</evidence>
<dbReference type="NCBIfam" id="TIGR01451">
    <property type="entry name" value="B_ant_repeat"/>
    <property type="match status" value="1"/>
</dbReference>
<evidence type="ECO:0000259" key="2">
    <source>
        <dbReference type="Pfam" id="PF01345"/>
    </source>
</evidence>
<gene>
    <name evidence="3" type="ORF">A2304_04310</name>
</gene>
<proteinExistence type="predicted"/>
<dbReference type="PANTHER" id="PTHR34819">
    <property type="entry name" value="LARGE CYSTEINE-RICH PERIPLASMIC PROTEIN OMCB"/>
    <property type="match status" value="1"/>
</dbReference>
<evidence type="ECO:0000313" key="4">
    <source>
        <dbReference type="Proteomes" id="UP000176501"/>
    </source>
</evidence>
<dbReference type="PANTHER" id="PTHR34819:SF5">
    <property type="entry name" value="CONSERVED REPEAT DOMAIN PROTEIN"/>
    <property type="match status" value="1"/>
</dbReference>
<dbReference type="Gene3D" id="2.60.40.10">
    <property type="entry name" value="Immunoglobulins"/>
    <property type="match status" value="1"/>
</dbReference>
<name>A0A1F7W6Z5_9BACT</name>
<keyword evidence="1" id="KW-0812">Transmembrane</keyword>
<dbReference type="Gene3D" id="2.60.40.1170">
    <property type="entry name" value="Mu homology domain, subdomain B"/>
    <property type="match status" value="1"/>
</dbReference>
<evidence type="ECO:0000256" key="1">
    <source>
        <dbReference type="SAM" id="Phobius"/>
    </source>
</evidence>
<dbReference type="InterPro" id="IPR001434">
    <property type="entry name" value="OmcB-like_DUF11"/>
</dbReference>
<dbReference type="InterPro" id="IPR051172">
    <property type="entry name" value="Chlamydia_OmcB"/>
</dbReference>
<comment type="caution">
    <text evidence="3">The sequence shown here is derived from an EMBL/GenBank/DDBJ whole genome shotgun (WGS) entry which is preliminary data.</text>
</comment>
<dbReference type="Proteomes" id="UP000176501">
    <property type="component" value="Unassembled WGS sequence"/>
</dbReference>
<keyword evidence="1" id="KW-1133">Transmembrane helix</keyword>
<organism evidence="3 4">
    <name type="scientific">Candidatus Uhrbacteria bacterium RIFOXYB2_FULL_57_15</name>
    <dbReference type="NCBI Taxonomy" id="1802422"/>
    <lineage>
        <taxon>Bacteria</taxon>
        <taxon>Candidatus Uhriibacteriota</taxon>
    </lineage>
</organism>
<dbReference type="InterPro" id="IPR013783">
    <property type="entry name" value="Ig-like_fold"/>
</dbReference>
<sequence>MKRKTNEQIKEELRAIYAGHDGEIPDMTRLETREGSRLTRFLVRTILALGILSVVAWGGFFVWSRGGIGPSRPLETSSDAADGVRSGQEAFYTFRYENGGNAPIASLEATLSLPADFVLTSTNPAPTDETTLTWTIGSLARGSDGSITIGGVFRSEVPSTQTIQTLFTYRPGNFSSDFQSIETVSVNIEDSVLDATISGPEKALPGDEVAYVVNVQNTSADEATNVLVSLMAPEEFTITGAEPTTDETGTNAWTFNSLAPGELKAITVNGRYTSSAEGERSVGARVAFVNEQRMEFPQTEATTTTDVVGGDVAFGLVVNGKSSDQTVDPGDTLRASIDYANNGNETIRGLAFVLVLSGDAATLPIDWARANIGGAVRSGNTLTWDDTAVPAFKEFSPSDSGVIDLSLPIVSDLRAGTSNAVVFSLSATLDQIGAIESPRTIDASPITALVNSDFQSSAHAEYYTADGEAIGTGPLPPVVGQTTTYRVVWRVANSFHLLEGLRMTTNLPPKVAWTGKTTAEIGTVSFDETTRIVTWSVPSLPISIPGAEATFGVAVTPEESDVGAFYKLTNAIAVEAKDTFTKDQVSNGIDILTTELPEDEEAAGKGVVTK</sequence>